<evidence type="ECO:0000313" key="3">
    <source>
        <dbReference type="Proteomes" id="UP000034350"/>
    </source>
</evidence>
<dbReference type="InterPro" id="IPR047575">
    <property type="entry name" value="Sm"/>
</dbReference>
<dbReference type="EMBL" id="JPQZ01000044">
    <property type="protein sequence ID" value="KKO74811.1"/>
    <property type="molecule type" value="Genomic_DNA"/>
</dbReference>
<dbReference type="Pfam" id="PF01423">
    <property type="entry name" value="LSM"/>
    <property type="match status" value="1"/>
</dbReference>
<dbReference type="SUPFAM" id="SSF50182">
    <property type="entry name" value="Sm-like ribonucleoproteins"/>
    <property type="match status" value="1"/>
</dbReference>
<accession>A0A0F9WB68</accession>
<sequence>MLPPLEYLTLFIKSKVTVIMKDGEIYNGLLEGVDNHINIMISDYNENMNNKIMFIRGENICCIGEKM</sequence>
<keyword evidence="3" id="KW-1185">Reference proteome</keyword>
<reference evidence="2 3" key="1">
    <citation type="journal article" date="2015" name="Environ. Microbiol.">
        <title>Genome analyses suggest the presence of polyploidy and recent human-driven expansions in eight global populations of the honeybee pathogen Nosema ceranae.</title>
        <authorList>
            <person name="Pelin A."/>
            <person name="Selman M."/>
            <person name="Aris-Brosou S."/>
            <person name="Farinelli L."/>
            <person name="Corradi N."/>
        </authorList>
    </citation>
    <scope>NUCLEOTIDE SEQUENCE [LARGE SCALE GENOMIC DNA]</scope>
    <source>
        <strain evidence="2 3">PA08 1199</strain>
    </source>
</reference>
<dbReference type="RefSeq" id="XP_024330553.1">
    <property type="nucleotide sequence ID" value="XM_024475655.1"/>
</dbReference>
<name>A0A0F9WB68_9MICR</name>
<comment type="caution">
    <text evidence="2">The sequence shown here is derived from an EMBL/GenBank/DDBJ whole genome shotgun (WGS) entry which is preliminary data.</text>
</comment>
<dbReference type="VEuPathDB" id="MicrosporidiaDB:AAJ76_4400026701"/>
<dbReference type="GeneID" id="36320602"/>
<dbReference type="InterPro" id="IPR010920">
    <property type="entry name" value="LSM_dom_sf"/>
</dbReference>
<evidence type="ECO:0000259" key="1">
    <source>
        <dbReference type="PROSITE" id="PS52002"/>
    </source>
</evidence>
<organism evidence="2 3">
    <name type="scientific">Vairimorpha ceranae</name>
    <dbReference type="NCBI Taxonomy" id="40302"/>
    <lineage>
        <taxon>Eukaryota</taxon>
        <taxon>Fungi</taxon>
        <taxon>Fungi incertae sedis</taxon>
        <taxon>Microsporidia</taxon>
        <taxon>Nosematidae</taxon>
        <taxon>Vairimorpha</taxon>
    </lineage>
</organism>
<dbReference type="VEuPathDB" id="MicrosporidiaDB:G9O61_00g020790"/>
<protein>
    <submittedName>
        <fullName evidence="2">U6 snrna-associated sm-like protein</fullName>
    </submittedName>
</protein>
<dbReference type="InterPro" id="IPR001163">
    <property type="entry name" value="Sm_dom_euk/arc"/>
</dbReference>
<gene>
    <name evidence="2" type="ORF">AAJ76_4400026701</name>
</gene>
<dbReference type="PROSITE" id="PS52002">
    <property type="entry name" value="SM"/>
    <property type="match status" value="1"/>
</dbReference>
<evidence type="ECO:0000313" key="2">
    <source>
        <dbReference type="EMBL" id="KKO74811.1"/>
    </source>
</evidence>
<feature type="domain" description="Sm" evidence="1">
    <location>
        <begin position="3"/>
        <end position="67"/>
    </location>
</feature>
<dbReference type="GO" id="GO:0032991">
    <property type="term" value="C:protein-containing complex"/>
    <property type="evidence" value="ECO:0007669"/>
    <property type="project" value="UniProtKB-ARBA"/>
</dbReference>
<dbReference type="AlphaFoldDB" id="A0A0F9WB68"/>
<dbReference type="GO" id="GO:0003723">
    <property type="term" value="F:RNA binding"/>
    <property type="evidence" value="ECO:0007669"/>
    <property type="project" value="InterPro"/>
</dbReference>
<proteinExistence type="predicted"/>
<dbReference type="OrthoDB" id="29543at2759"/>
<dbReference type="SMART" id="SM00651">
    <property type="entry name" value="Sm"/>
    <property type="match status" value="1"/>
</dbReference>
<dbReference type="Gene3D" id="2.30.30.100">
    <property type="match status" value="1"/>
</dbReference>
<dbReference type="Proteomes" id="UP000034350">
    <property type="component" value="Unassembled WGS sequence"/>
</dbReference>